<dbReference type="Pfam" id="PF08975">
    <property type="entry name" value="2H-phosphodiest"/>
    <property type="match status" value="1"/>
</dbReference>
<dbReference type="OrthoDB" id="151828at2"/>
<organism evidence="2 3">
    <name type="scientific">Corynebacterium glaucum</name>
    <dbReference type="NCBI Taxonomy" id="187491"/>
    <lineage>
        <taxon>Bacteria</taxon>
        <taxon>Bacillati</taxon>
        <taxon>Actinomycetota</taxon>
        <taxon>Actinomycetes</taxon>
        <taxon>Mycobacteriales</taxon>
        <taxon>Corynebacteriaceae</taxon>
        <taxon>Corynebacterium</taxon>
    </lineage>
</organism>
<feature type="domain" description="DUF1868" evidence="1">
    <location>
        <begin position="15"/>
        <end position="127"/>
    </location>
</feature>
<dbReference type="RefSeq" id="WP_095659164.1">
    <property type="nucleotide sequence ID" value="NZ_CALTZW010000011.1"/>
</dbReference>
<dbReference type="SUPFAM" id="SSF55144">
    <property type="entry name" value="LigT-like"/>
    <property type="match status" value="1"/>
</dbReference>
<dbReference type="InterPro" id="IPR015069">
    <property type="entry name" value="2H-PEstase_DUF1868"/>
</dbReference>
<evidence type="ECO:0000313" key="2">
    <source>
        <dbReference type="EMBL" id="AQQ14297.1"/>
    </source>
</evidence>
<accession>A0A1Q2HTX6</accession>
<dbReference type="EMBL" id="CP019688">
    <property type="protein sequence ID" value="AQQ14297.1"/>
    <property type="molecule type" value="Genomic_DNA"/>
</dbReference>
<keyword evidence="3" id="KW-1185">Reference proteome</keyword>
<dbReference type="Proteomes" id="UP000217209">
    <property type="component" value="Chromosome"/>
</dbReference>
<dbReference type="AlphaFoldDB" id="A0A1Q2HTX6"/>
<evidence type="ECO:0000259" key="1">
    <source>
        <dbReference type="Pfam" id="PF08975"/>
    </source>
</evidence>
<protein>
    <recommendedName>
        <fullName evidence="1">DUF1868 domain-containing protein</fullName>
    </recommendedName>
</protein>
<reference evidence="2 3" key="1">
    <citation type="submission" date="2016-12" db="EMBL/GenBank/DDBJ databases">
        <authorList>
            <person name="Song W.-J."/>
            <person name="Kurnit D.M."/>
        </authorList>
    </citation>
    <scope>NUCLEOTIDE SEQUENCE [LARGE SCALE GENOMIC DNA]</scope>
    <source>
        <strain evidence="2 3">DSM 30827</strain>
    </source>
</reference>
<evidence type="ECO:0000313" key="3">
    <source>
        <dbReference type="Proteomes" id="UP000217209"/>
    </source>
</evidence>
<gene>
    <name evidence="2" type="ORF">CGLAU_01530</name>
</gene>
<proteinExistence type="predicted"/>
<dbReference type="InterPro" id="IPR009097">
    <property type="entry name" value="Cyclic_Pdiesterase"/>
</dbReference>
<name>A0A1Q2HTX6_9CORY</name>
<sequence>MAKFPLDSNPQTFEKFTAEGVAKRHRGSTFVAHVVPDSPTYEVEKRIQDDVRSRGLAEHFGLLPPSSYHMTVFPGLKDRAIQGESGKWPGWLSGVMDLPTAVSMMRQRLAEADIAPVPDLRMRPTHVYDLGVSLTVGLEPVDDQMANELHLFRSTLRDVLEISDPGFDTYLFHSSLGYRLSAPELTSDLNAELAELYTEWVREIEVFDLERPAFNIFNDMLAFPEVLPL</sequence>
<dbReference type="KEGG" id="cgv:CGLAU_01530"/>
<dbReference type="Gene3D" id="3.90.1140.10">
    <property type="entry name" value="Cyclic phosphodiesterase"/>
    <property type="match status" value="1"/>
</dbReference>